<dbReference type="RefSeq" id="WP_217884299.1">
    <property type="nucleotide sequence ID" value="NZ_CP147246.1"/>
</dbReference>
<reference evidence="2" key="2">
    <citation type="submission" date="2017-05" db="EMBL/GenBank/DDBJ databases">
        <authorList>
            <consortium name="The Broad Institute Genomics Platform"/>
            <consortium name="The Broad Institute Genomic Center for Infectious Diseases"/>
            <person name="Earl A."/>
            <person name="Manson A."/>
            <person name="Schwartman J."/>
            <person name="Gilmore M."/>
            <person name="Abouelleil A."/>
            <person name="Cao P."/>
            <person name="Chapman S."/>
            <person name="Cusick C."/>
            <person name="Shea T."/>
            <person name="Young S."/>
            <person name="Neafsey D."/>
            <person name="Nusbaum C."/>
            <person name="Birren B."/>
        </authorList>
    </citation>
    <scope>NUCLEOTIDE SEQUENCE</scope>
    <source>
        <strain evidence="2">9D6_DIV0238</strain>
    </source>
</reference>
<name>A0A200IVE6_9ENTE</name>
<dbReference type="Proteomes" id="UP000196151">
    <property type="component" value="Chromosome"/>
</dbReference>
<dbReference type="EMBL" id="NIBQ01000004">
    <property type="protein sequence ID" value="OUZ28315.1"/>
    <property type="molecule type" value="Genomic_DNA"/>
</dbReference>
<reference evidence="2" key="3">
    <citation type="submission" date="2024-03" db="EMBL/GenBank/DDBJ databases">
        <title>The Genome Sequence of Enterococcus sp. DIV0238c.</title>
        <authorList>
            <consortium name="The Broad Institute Genomics Platform"/>
            <consortium name="The Broad Institute Microbial Omics Core"/>
            <consortium name="The Broad Institute Genomic Center for Infectious Diseases"/>
            <person name="Earl A."/>
            <person name="Manson A."/>
            <person name="Gilmore M."/>
            <person name="Schwartman J."/>
            <person name="Shea T."/>
            <person name="Abouelleil A."/>
            <person name="Cao P."/>
            <person name="Chapman S."/>
            <person name="Cusick C."/>
            <person name="Young S."/>
            <person name="Neafsey D."/>
            <person name="Nusbaum C."/>
            <person name="Birren B."/>
        </authorList>
    </citation>
    <scope>NUCLEOTIDE SEQUENCE</scope>
    <source>
        <strain evidence="2">9D6_DIV0238</strain>
    </source>
</reference>
<sequence length="54" mass="5866">MKISGAVLLRTTATGFARADAEQYLATNGSEVTLLVNHEQESWNKPNKPKFSSG</sequence>
<protein>
    <submittedName>
        <fullName evidence="1">Uncharacterized protein</fullName>
    </submittedName>
</protein>
<evidence type="ECO:0000313" key="2">
    <source>
        <dbReference type="EMBL" id="WYJ94847.1"/>
    </source>
</evidence>
<proteinExistence type="predicted"/>
<reference evidence="1" key="1">
    <citation type="submission" date="2017-05" db="EMBL/GenBank/DDBJ databases">
        <title>The Genome Sequence of Enterococcus sp. 9D6_DIV0238.</title>
        <authorList>
            <consortium name="The Broad Institute Genomics Platform"/>
            <consortium name="The Broad Institute Genomic Center for Infectious Diseases"/>
            <person name="Earl A."/>
            <person name="Manson A."/>
            <person name="Schwartman J."/>
            <person name="Gilmore M."/>
            <person name="Abouelleil A."/>
            <person name="Cao P."/>
            <person name="Chapman S."/>
            <person name="Cusick C."/>
            <person name="Shea T."/>
            <person name="Young S."/>
            <person name="Neafsey D."/>
            <person name="Nusbaum C."/>
            <person name="Birren B."/>
        </authorList>
    </citation>
    <scope>NUCLEOTIDE SEQUENCE [LARGE SCALE GENOMIC DNA]</scope>
    <source>
        <strain evidence="1">9D6_DIV0238</strain>
    </source>
</reference>
<keyword evidence="3" id="KW-1185">Reference proteome</keyword>
<evidence type="ECO:0000313" key="1">
    <source>
        <dbReference type="EMBL" id="OUZ28315.1"/>
    </source>
</evidence>
<organism evidence="1">
    <name type="scientific">Candidatus Enterococcus dunnyi</name>
    <dbReference type="NCBI Taxonomy" id="1834192"/>
    <lineage>
        <taxon>Bacteria</taxon>
        <taxon>Bacillati</taxon>
        <taxon>Bacillota</taxon>
        <taxon>Bacilli</taxon>
        <taxon>Lactobacillales</taxon>
        <taxon>Enterococcaceae</taxon>
        <taxon>Enterococcus</taxon>
    </lineage>
</organism>
<dbReference type="AlphaFoldDB" id="A0A200IVE6"/>
<dbReference type="EMBL" id="CP147246">
    <property type="protein sequence ID" value="WYJ94847.1"/>
    <property type="molecule type" value="Genomic_DNA"/>
</dbReference>
<accession>A0A200IVE6</accession>
<gene>
    <name evidence="2" type="ORF">A5889_002389</name>
    <name evidence="1" type="ORF">A5889_003070</name>
</gene>
<evidence type="ECO:0000313" key="3">
    <source>
        <dbReference type="Proteomes" id="UP000196151"/>
    </source>
</evidence>